<dbReference type="InParanoid" id="Q2GWZ9"/>
<feature type="compositionally biased region" description="Polar residues" evidence="1">
    <location>
        <begin position="266"/>
        <end position="276"/>
    </location>
</feature>
<dbReference type="AlphaFoldDB" id="Q2GWZ9"/>
<evidence type="ECO:0000256" key="1">
    <source>
        <dbReference type="SAM" id="MobiDB-lite"/>
    </source>
</evidence>
<name>Q2GWZ9_CHAGB</name>
<organism evidence="2 3">
    <name type="scientific">Chaetomium globosum (strain ATCC 6205 / CBS 148.51 / DSM 1962 / NBRC 6347 / NRRL 1970)</name>
    <name type="common">Soil fungus</name>
    <dbReference type="NCBI Taxonomy" id="306901"/>
    <lineage>
        <taxon>Eukaryota</taxon>
        <taxon>Fungi</taxon>
        <taxon>Dikarya</taxon>
        <taxon>Ascomycota</taxon>
        <taxon>Pezizomycotina</taxon>
        <taxon>Sordariomycetes</taxon>
        <taxon>Sordariomycetidae</taxon>
        <taxon>Sordariales</taxon>
        <taxon>Chaetomiaceae</taxon>
        <taxon>Chaetomium</taxon>
    </lineage>
</organism>
<dbReference type="Proteomes" id="UP000001056">
    <property type="component" value="Unassembled WGS sequence"/>
</dbReference>
<dbReference type="GeneID" id="4394395"/>
<dbReference type="eggNOG" id="ENOG502S87B">
    <property type="taxonomic scope" value="Eukaryota"/>
</dbReference>
<sequence>MFSKFVNFPSPRLAVCLAVLPVALPVTYLIYLDHAVSKQLNTATGVRNTKRRTSTVPANVTRPITLPEEVRADESEWILAYERITSKALAPSSLPDNLSAVVTDYVRATMTAFSWTPQAFLLRAAAGDKAVKKTFDTPYIQNLGFCNGERVNGFWSVVYRGNGDLQEHERVEMALDAPPTYKGARVSGVIVAGVEVQGDGGVVFVNETWMWRKEDEAPLLLESRFGGWFHVVVSGWLVMKGEEACSARQVRRGALRRSVNPAVRHQQGSQTPTTQRVQRRKPSNYITTDQAR</sequence>
<keyword evidence="3" id="KW-1185">Reference proteome</keyword>
<dbReference type="EMBL" id="CH408033">
    <property type="protein sequence ID" value="EAQ86252.1"/>
    <property type="molecule type" value="Genomic_DNA"/>
</dbReference>
<proteinExistence type="predicted"/>
<dbReference type="OMA" id="WCERVEM"/>
<reference evidence="3" key="1">
    <citation type="journal article" date="2015" name="Genome Announc.">
        <title>Draft genome sequence of the cellulolytic fungus Chaetomium globosum.</title>
        <authorList>
            <person name="Cuomo C.A."/>
            <person name="Untereiner W.A."/>
            <person name="Ma L.-J."/>
            <person name="Grabherr M."/>
            <person name="Birren B.W."/>
        </authorList>
    </citation>
    <scope>NUCLEOTIDE SEQUENCE [LARGE SCALE GENOMIC DNA]</scope>
    <source>
        <strain evidence="3">ATCC 6205 / CBS 148.51 / DSM 1962 / NBRC 6347 / NRRL 1970</strain>
    </source>
</reference>
<gene>
    <name evidence="2" type="ORF">CHGG_07505</name>
</gene>
<feature type="region of interest" description="Disordered" evidence="1">
    <location>
        <begin position="256"/>
        <end position="292"/>
    </location>
</feature>
<dbReference type="HOGENOM" id="CLU_080238_0_0_1"/>
<dbReference type="RefSeq" id="XP_001225161.1">
    <property type="nucleotide sequence ID" value="XM_001225160.1"/>
</dbReference>
<dbReference type="OrthoDB" id="5599753at2759"/>
<dbReference type="VEuPathDB" id="FungiDB:CHGG_07505"/>
<evidence type="ECO:0000313" key="3">
    <source>
        <dbReference type="Proteomes" id="UP000001056"/>
    </source>
</evidence>
<evidence type="ECO:0000313" key="2">
    <source>
        <dbReference type="EMBL" id="EAQ86252.1"/>
    </source>
</evidence>
<accession>Q2GWZ9</accession>
<protein>
    <submittedName>
        <fullName evidence="2">Uncharacterized protein</fullName>
    </submittedName>
</protein>